<accession>A0AAP7A0Z3</accession>
<protein>
    <recommendedName>
        <fullName evidence="3">Tetratricopeptide repeat protein</fullName>
    </recommendedName>
</protein>
<evidence type="ECO:0000313" key="2">
    <source>
        <dbReference type="Proteomes" id="UP000552038"/>
    </source>
</evidence>
<organism evidence="1 2">
    <name type="scientific">Paenibacillus alvei</name>
    <name type="common">Bacillus alvei</name>
    <dbReference type="NCBI Taxonomy" id="44250"/>
    <lineage>
        <taxon>Bacteria</taxon>
        <taxon>Bacillati</taxon>
        <taxon>Bacillota</taxon>
        <taxon>Bacilli</taxon>
        <taxon>Bacillales</taxon>
        <taxon>Paenibacillaceae</taxon>
        <taxon>Paenibacillus</taxon>
    </lineage>
</organism>
<evidence type="ECO:0000313" key="1">
    <source>
        <dbReference type="EMBL" id="NOJ73653.1"/>
    </source>
</evidence>
<name>A0AAP7A0Z3_PAEAL</name>
<dbReference type="AlphaFoldDB" id="A0AAP7A0Z3"/>
<dbReference type="SUPFAM" id="SSF48452">
    <property type="entry name" value="TPR-like"/>
    <property type="match status" value="1"/>
</dbReference>
<proteinExistence type="predicted"/>
<dbReference type="EMBL" id="JABFOR010000052">
    <property type="protein sequence ID" value="NOJ73653.1"/>
    <property type="molecule type" value="Genomic_DNA"/>
</dbReference>
<dbReference type="InterPro" id="IPR011990">
    <property type="entry name" value="TPR-like_helical_dom_sf"/>
</dbReference>
<dbReference type="RefSeq" id="WP_171419383.1">
    <property type="nucleotide sequence ID" value="NZ_JABFOR010000052.1"/>
</dbReference>
<reference evidence="1 2" key="1">
    <citation type="submission" date="2020-05" db="EMBL/GenBank/DDBJ databases">
        <title>Whole genome sequencing and identification of novel metabolites from Paenibacillus alvei strain JR949.</title>
        <authorList>
            <person name="Rajendhran J."/>
            <person name="Sree Pranav P."/>
            <person name="Mahalakshmi B."/>
            <person name="Karthikeyan R."/>
        </authorList>
    </citation>
    <scope>NUCLEOTIDE SEQUENCE [LARGE SCALE GENOMIC DNA]</scope>
    <source>
        <strain evidence="1 2">JR949</strain>
    </source>
</reference>
<evidence type="ECO:0008006" key="3">
    <source>
        <dbReference type="Google" id="ProtNLM"/>
    </source>
</evidence>
<comment type="caution">
    <text evidence="1">The sequence shown here is derived from an EMBL/GenBank/DDBJ whole genome shotgun (WGS) entry which is preliminary data.</text>
</comment>
<gene>
    <name evidence="1" type="ORF">HMI46_24375</name>
</gene>
<dbReference type="Proteomes" id="UP000552038">
    <property type="component" value="Unassembled WGS sequence"/>
</dbReference>
<sequence length="365" mass="43400">MEPKEIIRNIETIRNSKPLWKEFEYQEKDENYFKRYAAAVAIQYDWKHEDYEFIRFLMENEVESRTHDSFQGYGDSLLLLSYLLAKFHKPEHVWLYEKAKCANFDTYCGYFDEFLFSAGVENTCKYLEEYELTKSNGYLFERKDRLRSLYSEEEIETFLQRMASWYPDSIDKESTDSLLSRAIDFQDHEEADKLFAILEKEAGADTTTLFYRAKELKKYEKAISYKQKELASISDPSEKASALLNITGLHVMNNDYSQAFASARQWEQLLSQFDSWRETGLGRSMSEAWFNICLGLSKEQDTTNALLCYENGKWMISKTNHVYLNLLKKVYACSEALQKKKDMRYYKMKIEKEKKKINRIKNRCY</sequence>